<gene>
    <name evidence="3" type="ORF">Q9295_13475</name>
</gene>
<feature type="transmembrane region" description="Helical" evidence="1">
    <location>
        <begin position="27"/>
        <end position="45"/>
    </location>
</feature>
<dbReference type="RefSeq" id="WP_306681089.1">
    <property type="nucleotide sequence ID" value="NZ_JAVDBT010000013.1"/>
</dbReference>
<dbReference type="InterPro" id="IPR026841">
    <property type="entry name" value="Aur1/Ipt1"/>
</dbReference>
<dbReference type="Pfam" id="PF14378">
    <property type="entry name" value="PAP2_3"/>
    <property type="match status" value="1"/>
</dbReference>
<proteinExistence type="predicted"/>
<evidence type="ECO:0000313" key="3">
    <source>
        <dbReference type="EMBL" id="MDQ2067383.1"/>
    </source>
</evidence>
<feature type="transmembrane region" description="Helical" evidence="1">
    <location>
        <begin position="238"/>
        <end position="258"/>
    </location>
</feature>
<keyword evidence="1" id="KW-0812">Transmembrane</keyword>
<feature type="transmembrane region" description="Helical" evidence="1">
    <location>
        <begin position="83"/>
        <end position="107"/>
    </location>
</feature>
<dbReference type="EMBL" id="JAVDBT010000013">
    <property type="protein sequence ID" value="MDQ2067383.1"/>
    <property type="molecule type" value="Genomic_DNA"/>
</dbReference>
<evidence type="ECO:0000313" key="4">
    <source>
        <dbReference type="Proteomes" id="UP001239680"/>
    </source>
</evidence>
<feature type="domain" description="Inositolphosphotransferase Aur1/Ipt1" evidence="2">
    <location>
        <begin position="115"/>
        <end position="303"/>
    </location>
</feature>
<name>A0ABU0W060_9RHOB</name>
<evidence type="ECO:0000256" key="1">
    <source>
        <dbReference type="SAM" id="Phobius"/>
    </source>
</evidence>
<keyword evidence="1" id="KW-0472">Membrane</keyword>
<feature type="transmembrane region" description="Helical" evidence="1">
    <location>
        <begin position="174"/>
        <end position="192"/>
    </location>
</feature>
<comment type="caution">
    <text evidence="3">The sequence shown here is derived from an EMBL/GenBank/DDBJ whole genome shotgun (WGS) entry which is preliminary data.</text>
</comment>
<feature type="transmembrane region" description="Helical" evidence="1">
    <location>
        <begin position="51"/>
        <end position="71"/>
    </location>
</feature>
<dbReference type="Proteomes" id="UP001239680">
    <property type="component" value="Unassembled WGS sequence"/>
</dbReference>
<protein>
    <submittedName>
        <fullName evidence="3">Phosphatase PAP2 family protein</fullName>
    </submittedName>
</protein>
<organism evidence="3 4">
    <name type="scientific">Pseudogemmobacter lacusdianii</name>
    <dbReference type="NCBI Taxonomy" id="3069608"/>
    <lineage>
        <taxon>Bacteria</taxon>
        <taxon>Pseudomonadati</taxon>
        <taxon>Pseudomonadota</taxon>
        <taxon>Alphaproteobacteria</taxon>
        <taxon>Rhodobacterales</taxon>
        <taxon>Paracoccaceae</taxon>
        <taxon>Pseudogemmobacter</taxon>
    </lineage>
</organism>
<feature type="transmembrane region" description="Helical" evidence="1">
    <location>
        <begin position="144"/>
        <end position="162"/>
    </location>
</feature>
<reference evidence="3 4" key="1">
    <citation type="submission" date="2023-08" db="EMBL/GenBank/DDBJ databases">
        <title>Characterization of two Paracoccaceae strains isolated from Phycosphere and proposal of Xinfangfangia lacusdiani sp. nov.</title>
        <authorList>
            <person name="Deng Y."/>
            <person name="Zhang Y.Q."/>
        </authorList>
    </citation>
    <scope>NUCLEOTIDE SEQUENCE [LARGE SCALE GENOMIC DNA]</scope>
    <source>
        <strain evidence="3 4">CPCC 101601</strain>
    </source>
</reference>
<feature type="transmembrane region" description="Helical" evidence="1">
    <location>
        <begin position="288"/>
        <end position="305"/>
    </location>
</feature>
<accession>A0ABU0W060</accession>
<feature type="transmembrane region" description="Helical" evidence="1">
    <location>
        <begin position="264"/>
        <end position="281"/>
    </location>
</feature>
<evidence type="ECO:0000259" key="2">
    <source>
        <dbReference type="Pfam" id="PF14378"/>
    </source>
</evidence>
<keyword evidence="4" id="KW-1185">Reference proteome</keyword>
<keyword evidence="1" id="KW-1133">Transmembrane helix</keyword>
<sequence>MTAQSQSAPLQGRGLDGAAFLPGERILLGYILVLMLGTLALVWGLGRDVDWAGFAPGVAAAFGMVAIGGYARARAKAPRLAAGAIGVGAFMAISALSAIFIFALFPLHNPLIDLQLMRIDAVLGYDWAGFVTALSAYPALVRPLAWLYHSSLPQILGLVVILAVQRREVQMQRLLLSGCLALVVTTAIWWLWPSIGPSGFAQIPTVISQSIGLLTSPEVGAALLHLAQAGPGVIRPEVVTGVVAFPSYHIVMALMVAVYARGTWYFPLALIAAVLMVPTTLSHGGHHLVDLIAGALVFTLAAWVARRLVPDAAA</sequence>